<dbReference type="Gene3D" id="3.30.700.10">
    <property type="entry name" value="Glycoprotein, Type 4 Pilin"/>
    <property type="match status" value="1"/>
</dbReference>
<dbReference type="Pfam" id="PF07963">
    <property type="entry name" value="N_methyl"/>
    <property type="match status" value="1"/>
</dbReference>
<dbReference type="SUPFAM" id="SSF54523">
    <property type="entry name" value="Pili subunits"/>
    <property type="match status" value="1"/>
</dbReference>
<keyword evidence="1" id="KW-0472">Membrane</keyword>
<sequence length="197" mass="21704">MTRKKQLKDKGFTLVEMMIILSIFAILLGILIPSLNTLVDYRATRAAKSISSGLERMRTEAMSRLVAEMKLEKKSDGYYISYCLHKGKQAGMVWTDEEKIAPARTSIKYRLAMKDSAEIKTGESIILTVDRSTKGFRPLQSAAVTTDEVNALIDNNEDIAYHDIDGAECCDIIVSGTVKKGIISLNQTTGKCTVTSG</sequence>
<dbReference type="PROSITE" id="PS00409">
    <property type="entry name" value="PROKAR_NTER_METHYL"/>
    <property type="match status" value="1"/>
</dbReference>
<proteinExistence type="predicted"/>
<dbReference type="InterPro" id="IPR045584">
    <property type="entry name" value="Pilin-like"/>
</dbReference>
<name>A0A374NSR4_9FIRM</name>
<dbReference type="Proteomes" id="UP000262524">
    <property type="component" value="Unassembled WGS sequence"/>
</dbReference>
<dbReference type="InterPro" id="IPR012902">
    <property type="entry name" value="N_methyl_site"/>
</dbReference>
<evidence type="ECO:0000256" key="1">
    <source>
        <dbReference type="SAM" id="Phobius"/>
    </source>
</evidence>
<protein>
    <submittedName>
        <fullName evidence="2">Prepilin-type N-terminal cleavage/methylation domain-containing protein</fullName>
    </submittedName>
</protein>
<keyword evidence="1" id="KW-0812">Transmembrane</keyword>
<evidence type="ECO:0000313" key="2">
    <source>
        <dbReference type="EMBL" id="RGI89061.1"/>
    </source>
</evidence>
<evidence type="ECO:0000313" key="3">
    <source>
        <dbReference type="Proteomes" id="UP000262524"/>
    </source>
</evidence>
<dbReference type="NCBIfam" id="TIGR02532">
    <property type="entry name" value="IV_pilin_GFxxxE"/>
    <property type="match status" value="1"/>
</dbReference>
<accession>A0A374NSR4</accession>
<reference evidence="2 3" key="1">
    <citation type="submission" date="2018-08" db="EMBL/GenBank/DDBJ databases">
        <title>A genome reference for cultivated species of the human gut microbiota.</title>
        <authorList>
            <person name="Zou Y."/>
            <person name="Xue W."/>
            <person name="Luo G."/>
        </authorList>
    </citation>
    <scope>NUCLEOTIDE SEQUENCE [LARGE SCALE GENOMIC DNA]</scope>
    <source>
        <strain evidence="2 3">TM10-1AC</strain>
    </source>
</reference>
<feature type="transmembrane region" description="Helical" evidence="1">
    <location>
        <begin position="12"/>
        <end position="32"/>
    </location>
</feature>
<dbReference type="RefSeq" id="WP_117982399.1">
    <property type="nucleotide sequence ID" value="NZ_JBGLCY010000004.1"/>
</dbReference>
<comment type="caution">
    <text evidence="2">The sequence shown here is derived from an EMBL/GenBank/DDBJ whole genome shotgun (WGS) entry which is preliminary data.</text>
</comment>
<dbReference type="AlphaFoldDB" id="A0A374NSR4"/>
<keyword evidence="1" id="KW-1133">Transmembrane helix</keyword>
<gene>
    <name evidence="2" type="ORF">DXD91_06340</name>
</gene>
<organism evidence="2 3">
    <name type="scientific">Anaerobutyricum hallii</name>
    <dbReference type="NCBI Taxonomy" id="39488"/>
    <lineage>
        <taxon>Bacteria</taxon>
        <taxon>Bacillati</taxon>
        <taxon>Bacillota</taxon>
        <taxon>Clostridia</taxon>
        <taxon>Lachnospirales</taxon>
        <taxon>Lachnospiraceae</taxon>
        <taxon>Anaerobutyricum</taxon>
    </lineage>
</organism>
<dbReference type="EMBL" id="QSOE01000030">
    <property type="protein sequence ID" value="RGI89061.1"/>
    <property type="molecule type" value="Genomic_DNA"/>
</dbReference>